<dbReference type="AlphaFoldDB" id="A0A371GMV9"/>
<evidence type="ECO:0000259" key="1">
    <source>
        <dbReference type="PROSITE" id="PS51485"/>
    </source>
</evidence>
<dbReference type="GO" id="GO:0005886">
    <property type="term" value="C:plasma membrane"/>
    <property type="evidence" value="ECO:0007669"/>
    <property type="project" value="TreeGrafter"/>
</dbReference>
<proteinExistence type="predicted"/>
<dbReference type="EMBL" id="QJKJ01005061">
    <property type="protein sequence ID" value="RDX91673.1"/>
    <property type="molecule type" value="Genomic_DNA"/>
</dbReference>
<dbReference type="Proteomes" id="UP000257109">
    <property type="component" value="Unassembled WGS sequence"/>
</dbReference>
<gene>
    <name evidence="2" type="ORF">CR513_26309</name>
</gene>
<dbReference type="InterPro" id="IPR039391">
    <property type="entry name" value="Phytocyanin-like"/>
</dbReference>
<reference evidence="2" key="1">
    <citation type="submission" date="2018-05" db="EMBL/GenBank/DDBJ databases">
        <title>Draft genome of Mucuna pruriens seed.</title>
        <authorList>
            <person name="Nnadi N.E."/>
            <person name="Vos R."/>
            <person name="Hasami M.H."/>
            <person name="Devisetty U.K."/>
            <person name="Aguiy J.C."/>
        </authorList>
    </citation>
    <scope>NUCLEOTIDE SEQUENCE [LARGE SCALE GENOMIC DNA]</scope>
    <source>
        <strain evidence="2">JCA_2017</strain>
    </source>
</reference>
<dbReference type="OrthoDB" id="687943at2759"/>
<feature type="non-terminal residue" evidence="2">
    <location>
        <position position="1"/>
    </location>
</feature>
<protein>
    <submittedName>
        <fullName evidence="2">Early nodulin-like protein 1</fullName>
    </submittedName>
</protein>
<dbReference type="PROSITE" id="PS51485">
    <property type="entry name" value="PHYTOCYANIN"/>
    <property type="match status" value="1"/>
</dbReference>
<comment type="caution">
    <text evidence="2">The sequence shown here is derived from an EMBL/GenBank/DDBJ whole genome shotgun (WGS) entry which is preliminary data.</text>
</comment>
<dbReference type="PANTHER" id="PTHR33021:SF533">
    <property type="entry name" value="PHYTOCYANIN DOMAIN-CONTAINING PROTEIN"/>
    <property type="match status" value="1"/>
</dbReference>
<sequence length="89" mass="9658">MFTLVIFKYPAGKENVARVNGSDFINCTVPPTAQVLTSGNHRIVLGSTGKRWYISGVDHHCQMFQKLVIIVLPPEGTWSPISAPAPHGG</sequence>
<evidence type="ECO:0000313" key="3">
    <source>
        <dbReference type="Proteomes" id="UP000257109"/>
    </source>
</evidence>
<dbReference type="InterPro" id="IPR003245">
    <property type="entry name" value="Phytocyanin_dom"/>
</dbReference>
<keyword evidence="3" id="KW-1185">Reference proteome</keyword>
<dbReference type="GO" id="GO:0009055">
    <property type="term" value="F:electron transfer activity"/>
    <property type="evidence" value="ECO:0007669"/>
    <property type="project" value="InterPro"/>
</dbReference>
<dbReference type="Pfam" id="PF02298">
    <property type="entry name" value="Cu_bind_like"/>
    <property type="match status" value="1"/>
</dbReference>
<evidence type="ECO:0000313" key="2">
    <source>
        <dbReference type="EMBL" id="RDX91673.1"/>
    </source>
</evidence>
<dbReference type="STRING" id="157652.A0A371GMV9"/>
<dbReference type="PANTHER" id="PTHR33021">
    <property type="entry name" value="BLUE COPPER PROTEIN"/>
    <property type="match status" value="1"/>
</dbReference>
<feature type="domain" description="Phytocyanin" evidence="1">
    <location>
        <begin position="1"/>
        <end position="73"/>
    </location>
</feature>
<dbReference type="SUPFAM" id="SSF49503">
    <property type="entry name" value="Cupredoxins"/>
    <property type="match status" value="1"/>
</dbReference>
<name>A0A371GMV9_MUCPR</name>
<dbReference type="InterPro" id="IPR008972">
    <property type="entry name" value="Cupredoxin"/>
</dbReference>
<dbReference type="Gene3D" id="2.60.40.420">
    <property type="entry name" value="Cupredoxins - blue copper proteins"/>
    <property type="match status" value="1"/>
</dbReference>
<accession>A0A371GMV9</accession>
<organism evidence="2 3">
    <name type="scientific">Mucuna pruriens</name>
    <name type="common">Velvet bean</name>
    <name type="synonym">Dolichos pruriens</name>
    <dbReference type="NCBI Taxonomy" id="157652"/>
    <lineage>
        <taxon>Eukaryota</taxon>
        <taxon>Viridiplantae</taxon>
        <taxon>Streptophyta</taxon>
        <taxon>Embryophyta</taxon>
        <taxon>Tracheophyta</taxon>
        <taxon>Spermatophyta</taxon>
        <taxon>Magnoliopsida</taxon>
        <taxon>eudicotyledons</taxon>
        <taxon>Gunneridae</taxon>
        <taxon>Pentapetalae</taxon>
        <taxon>rosids</taxon>
        <taxon>fabids</taxon>
        <taxon>Fabales</taxon>
        <taxon>Fabaceae</taxon>
        <taxon>Papilionoideae</taxon>
        <taxon>50 kb inversion clade</taxon>
        <taxon>NPAAA clade</taxon>
        <taxon>indigoferoid/millettioid clade</taxon>
        <taxon>Phaseoleae</taxon>
        <taxon>Mucuna</taxon>
    </lineage>
</organism>